<evidence type="ECO:0000313" key="3">
    <source>
        <dbReference type="EMBL" id="GBF50490.1"/>
    </source>
</evidence>
<sequence length="143" mass="16739">MVWESEFRRMDGALEFRNALLCIDDEALVLLSLKTELRHHFANRLAIYTALDGEEANRIFDFCIEERFENLIVISDLLIPGTTGIHLIEQFLQKQHPFHLVFVTGTALPKIPNHWRDTLLSYQQFPKPWEHSLLVSHMETILI</sequence>
<protein>
    <submittedName>
        <fullName evidence="3">Two-component hybrid sensor and regulator</fullName>
    </submittedName>
</protein>
<gene>
    <name evidence="3" type="ORF">LPTSP4_20160</name>
</gene>
<dbReference type="Proteomes" id="UP000245133">
    <property type="component" value="Unassembled WGS sequence"/>
</dbReference>
<keyword evidence="1" id="KW-0597">Phosphoprotein</keyword>
<dbReference type="AlphaFoldDB" id="A0A2P2E0S3"/>
<dbReference type="InterPro" id="IPR011006">
    <property type="entry name" value="CheY-like_superfamily"/>
</dbReference>
<feature type="modified residue" description="4-aspartylphosphate" evidence="1">
    <location>
        <position position="76"/>
    </location>
</feature>
<dbReference type="OrthoDB" id="9802066at2"/>
<proteinExistence type="predicted"/>
<dbReference type="SUPFAM" id="SSF52172">
    <property type="entry name" value="CheY-like"/>
    <property type="match status" value="1"/>
</dbReference>
<feature type="domain" description="Response regulatory" evidence="2">
    <location>
        <begin position="19"/>
        <end position="142"/>
    </location>
</feature>
<dbReference type="Gene3D" id="3.40.50.2300">
    <property type="match status" value="1"/>
</dbReference>
<evidence type="ECO:0000313" key="4">
    <source>
        <dbReference type="Proteomes" id="UP000245133"/>
    </source>
</evidence>
<dbReference type="GO" id="GO:0000160">
    <property type="term" value="P:phosphorelay signal transduction system"/>
    <property type="evidence" value="ECO:0007669"/>
    <property type="project" value="InterPro"/>
</dbReference>
<name>A0A2P2E0S3_9LEPT</name>
<comment type="caution">
    <text evidence="3">The sequence shown here is derived from an EMBL/GenBank/DDBJ whole genome shotgun (WGS) entry which is preliminary data.</text>
</comment>
<dbReference type="InterPro" id="IPR001789">
    <property type="entry name" value="Sig_transdc_resp-reg_receiver"/>
</dbReference>
<dbReference type="EMBL" id="BFBB01000005">
    <property type="protein sequence ID" value="GBF50490.1"/>
    <property type="molecule type" value="Genomic_DNA"/>
</dbReference>
<evidence type="ECO:0000259" key="2">
    <source>
        <dbReference type="PROSITE" id="PS50110"/>
    </source>
</evidence>
<keyword evidence="4" id="KW-1185">Reference proteome</keyword>
<reference evidence="3 4" key="1">
    <citation type="submission" date="2018-02" db="EMBL/GenBank/DDBJ databases">
        <title>Novel Leptospira species isolated from soil and water in Japan.</title>
        <authorList>
            <person name="Nakao R."/>
            <person name="Masuzawa T."/>
        </authorList>
    </citation>
    <scope>NUCLEOTIDE SEQUENCE [LARGE SCALE GENOMIC DNA]</scope>
    <source>
        <strain evidence="3 4">YH101</strain>
    </source>
</reference>
<evidence type="ECO:0000256" key="1">
    <source>
        <dbReference type="PROSITE-ProRule" id="PRU00169"/>
    </source>
</evidence>
<dbReference type="RefSeq" id="WP_108976416.1">
    <property type="nucleotide sequence ID" value="NZ_BFBB01000005.1"/>
</dbReference>
<organism evidence="3 4">
    <name type="scientific">Leptospira ryugenii</name>
    <dbReference type="NCBI Taxonomy" id="1917863"/>
    <lineage>
        <taxon>Bacteria</taxon>
        <taxon>Pseudomonadati</taxon>
        <taxon>Spirochaetota</taxon>
        <taxon>Spirochaetia</taxon>
        <taxon>Leptospirales</taxon>
        <taxon>Leptospiraceae</taxon>
        <taxon>Leptospira</taxon>
    </lineage>
</organism>
<accession>A0A2P2E0S3</accession>
<dbReference type="PROSITE" id="PS50110">
    <property type="entry name" value="RESPONSE_REGULATORY"/>
    <property type="match status" value="1"/>
</dbReference>